<dbReference type="GO" id="GO:0005886">
    <property type="term" value="C:plasma membrane"/>
    <property type="evidence" value="ECO:0007669"/>
    <property type="project" value="UniProtKB-SubCell"/>
</dbReference>
<evidence type="ECO:0000259" key="7">
    <source>
        <dbReference type="Pfam" id="PF00482"/>
    </source>
</evidence>
<proteinExistence type="predicted"/>
<sequence length="300" mass="32234">MRWLVACGLVLWVGLALVLSSFRWFARAPLAERLRPFGSDPRAAASRPGLLSVESFRDVLRPAAAALGEMLGRLTGTEDLATRLARVHSPLDPATFRVRQVGRAAVGLLAGVAASATLRPPAPVAGLLVLGLPSLAFLLTEQALQRASADRQRRLATELPVIAEQLAMLLASGWSTGGALQRIAARGGGVAASDLRVVVGRIRQGLSEGESLREWRDRADVRAADRLVAVLALQRATTDLGRLLADEAKAIRQDHHRRLIEQLDSRAQQVWIPVTIATLVPGAIFLSIPFLEALRLFTGS</sequence>
<gene>
    <name evidence="8" type="ORF">AVDCRST_MAG76-3080</name>
</gene>
<keyword evidence="2" id="KW-1003">Cell membrane</keyword>
<evidence type="ECO:0000256" key="6">
    <source>
        <dbReference type="SAM" id="Phobius"/>
    </source>
</evidence>
<reference evidence="8" key="1">
    <citation type="submission" date="2020-02" db="EMBL/GenBank/DDBJ databases">
        <authorList>
            <person name="Meier V. D."/>
        </authorList>
    </citation>
    <scope>NUCLEOTIDE SEQUENCE</scope>
    <source>
        <strain evidence="8">AVDCRST_MAG76</strain>
    </source>
</reference>
<evidence type="ECO:0000313" key="8">
    <source>
        <dbReference type="EMBL" id="CAA9265318.1"/>
    </source>
</evidence>
<evidence type="ECO:0000256" key="2">
    <source>
        <dbReference type="ARBA" id="ARBA00022475"/>
    </source>
</evidence>
<dbReference type="Pfam" id="PF00482">
    <property type="entry name" value="T2SSF"/>
    <property type="match status" value="1"/>
</dbReference>
<evidence type="ECO:0000256" key="5">
    <source>
        <dbReference type="ARBA" id="ARBA00023136"/>
    </source>
</evidence>
<name>A0A6J4IYI4_9ACTN</name>
<dbReference type="EMBL" id="CADCSZ010000182">
    <property type="protein sequence ID" value="CAA9265318.1"/>
    <property type="molecule type" value="Genomic_DNA"/>
</dbReference>
<evidence type="ECO:0000256" key="4">
    <source>
        <dbReference type="ARBA" id="ARBA00022989"/>
    </source>
</evidence>
<keyword evidence="3 6" id="KW-0812">Transmembrane</keyword>
<organism evidence="8">
    <name type="scientific">uncultured Acidimicrobiales bacterium</name>
    <dbReference type="NCBI Taxonomy" id="310071"/>
    <lineage>
        <taxon>Bacteria</taxon>
        <taxon>Bacillati</taxon>
        <taxon>Actinomycetota</taxon>
        <taxon>Acidimicrobiia</taxon>
        <taxon>Acidimicrobiales</taxon>
        <taxon>environmental samples</taxon>
    </lineage>
</organism>
<feature type="domain" description="Type II secretion system protein GspF" evidence="7">
    <location>
        <begin position="163"/>
        <end position="286"/>
    </location>
</feature>
<evidence type="ECO:0000256" key="1">
    <source>
        <dbReference type="ARBA" id="ARBA00004651"/>
    </source>
</evidence>
<comment type="subcellular location">
    <subcellularLocation>
        <location evidence="1">Cell membrane</location>
        <topology evidence="1">Multi-pass membrane protein</topology>
    </subcellularLocation>
</comment>
<evidence type="ECO:0000256" key="3">
    <source>
        <dbReference type="ARBA" id="ARBA00022692"/>
    </source>
</evidence>
<dbReference type="PANTHER" id="PTHR35007">
    <property type="entry name" value="INTEGRAL MEMBRANE PROTEIN-RELATED"/>
    <property type="match status" value="1"/>
</dbReference>
<accession>A0A6J4IYI4</accession>
<dbReference type="InterPro" id="IPR018076">
    <property type="entry name" value="T2SS_GspF_dom"/>
</dbReference>
<dbReference type="AlphaFoldDB" id="A0A6J4IYI4"/>
<keyword evidence="4 6" id="KW-1133">Transmembrane helix</keyword>
<dbReference type="PANTHER" id="PTHR35007:SF2">
    <property type="entry name" value="PILUS ASSEMBLE PROTEIN"/>
    <property type="match status" value="1"/>
</dbReference>
<protein>
    <recommendedName>
        <fullName evidence="7">Type II secretion system protein GspF domain-containing protein</fullName>
    </recommendedName>
</protein>
<feature type="transmembrane region" description="Helical" evidence="6">
    <location>
        <begin position="270"/>
        <end position="291"/>
    </location>
</feature>
<keyword evidence="5 6" id="KW-0472">Membrane</keyword>